<dbReference type="Proteomes" id="UP001732700">
    <property type="component" value="Chromosome 2D"/>
</dbReference>
<proteinExistence type="predicted"/>
<reference evidence="1" key="1">
    <citation type="submission" date="2021-05" db="EMBL/GenBank/DDBJ databases">
        <authorList>
            <person name="Scholz U."/>
            <person name="Mascher M."/>
            <person name="Fiebig A."/>
        </authorList>
    </citation>
    <scope>NUCLEOTIDE SEQUENCE [LARGE SCALE GENOMIC DNA]</scope>
</reference>
<keyword evidence="2" id="KW-1185">Reference proteome</keyword>
<dbReference type="EnsemblPlants" id="AVESA.00010b.r2.2DG0387920.1">
    <property type="protein sequence ID" value="AVESA.00010b.r2.2DG0387920.1.CDS"/>
    <property type="gene ID" value="AVESA.00010b.r2.2DG0387920"/>
</dbReference>
<sequence length="258" mass="29720">MPVPDDEQFKKELNNLMCLQHHNIVRLVGYCHDTQKECVEYNGRLVVADRIFMALCLEYVHNGSLAENLSDEYNGHDWCTRYRIIKGICDGLKYLHHELKPPMYHLDLKPANVLLDENMVPKLADFGLSRLFGEEQTKITITKMGTFGYLPPEYIEHNVLSNKFDIFSLGIVIIKVMAGPTGHSKCTDMSSGEFVELVHGNWRARLQATEMCEPEPEAYYEQVKTCIEIALRCVEADRHKRPSIRDIVDKMNETETKI</sequence>
<evidence type="ECO:0000313" key="2">
    <source>
        <dbReference type="Proteomes" id="UP001732700"/>
    </source>
</evidence>
<evidence type="ECO:0000313" key="1">
    <source>
        <dbReference type="EnsemblPlants" id="AVESA.00010b.r2.2DG0387920.1.CDS"/>
    </source>
</evidence>
<accession>A0ACD5V7H0</accession>
<protein>
    <submittedName>
        <fullName evidence="1">Uncharacterized protein</fullName>
    </submittedName>
</protein>
<organism evidence="1 2">
    <name type="scientific">Avena sativa</name>
    <name type="common">Oat</name>
    <dbReference type="NCBI Taxonomy" id="4498"/>
    <lineage>
        <taxon>Eukaryota</taxon>
        <taxon>Viridiplantae</taxon>
        <taxon>Streptophyta</taxon>
        <taxon>Embryophyta</taxon>
        <taxon>Tracheophyta</taxon>
        <taxon>Spermatophyta</taxon>
        <taxon>Magnoliopsida</taxon>
        <taxon>Liliopsida</taxon>
        <taxon>Poales</taxon>
        <taxon>Poaceae</taxon>
        <taxon>BOP clade</taxon>
        <taxon>Pooideae</taxon>
        <taxon>Poodae</taxon>
        <taxon>Poeae</taxon>
        <taxon>Poeae Chloroplast Group 1 (Aveneae type)</taxon>
        <taxon>Aveninae</taxon>
        <taxon>Avena</taxon>
    </lineage>
</organism>
<name>A0ACD5V7H0_AVESA</name>
<reference evidence="1" key="2">
    <citation type="submission" date="2025-09" db="UniProtKB">
        <authorList>
            <consortium name="EnsemblPlants"/>
        </authorList>
    </citation>
    <scope>IDENTIFICATION</scope>
</reference>